<dbReference type="InterPro" id="IPR013762">
    <property type="entry name" value="Integrase-like_cat_sf"/>
</dbReference>
<feature type="compositionally biased region" description="Basic and acidic residues" evidence="1">
    <location>
        <begin position="1036"/>
        <end position="1054"/>
    </location>
</feature>
<dbReference type="PANTHER" id="PTHR33050">
    <property type="entry name" value="REVERSE TRANSCRIPTASE DOMAIN-CONTAINING PROTEIN"/>
    <property type="match status" value="1"/>
</dbReference>
<evidence type="ECO:0000256" key="1">
    <source>
        <dbReference type="SAM" id="MobiDB-lite"/>
    </source>
</evidence>
<dbReference type="Proteomes" id="UP001642484">
    <property type="component" value="Unassembled WGS sequence"/>
</dbReference>
<feature type="region of interest" description="Disordered" evidence="1">
    <location>
        <begin position="1035"/>
        <end position="1054"/>
    </location>
</feature>
<dbReference type="InterPro" id="IPR043502">
    <property type="entry name" value="DNA/RNA_pol_sf"/>
</dbReference>
<organism evidence="2 3">
    <name type="scientific">Durusdinium trenchii</name>
    <dbReference type="NCBI Taxonomy" id="1381693"/>
    <lineage>
        <taxon>Eukaryota</taxon>
        <taxon>Sar</taxon>
        <taxon>Alveolata</taxon>
        <taxon>Dinophyceae</taxon>
        <taxon>Suessiales</taxon>
        <taxon>Symbiodiniaceae</taxon>
        <taxon>Durusdinium</taxon>
    </lineage>
</organism>
<evidence type="ECO:0000313" key="2">
    <source>
        <dbReference type="EMBL" id="CAK9118010.1"/>
    </source>
</evidence>
<dbReference type="SUPFAM" id="SSF56672">
    <property type="entry name" value="DNA/RNA polymerases"/>
    <property type="match status" value="1"/>
</dbReference>
<dbReference type="PANTHER" id="PTHR33050:SF7">
    <property type="entry name" value="RIBONUCLEASE H"/>
    <property type="match status" value="1"/>
</dbReference>
<evidence type="ECO:0000313" key="3">
    <source>
        <dbReference type="Proteomes" id="UP001642484"/>
    </source>
</evidence>
<name>A0ABP0T0Q8_9DINO</name>
<proteinExistence type="predicted"/>
<feature type="non-terminal residue" evidence="2">
    <location>
        <position position="1513"/>
    </location>
</feature>
<feature type="region of interest" description="Disordered" evidence="1">
    <location>
        <begin position="160"/>
        <end position="219"/>
    </location>
</feature>
<protein>
    <submittedName>
        <fullName evidence="2">Uncharacterized protein</fullName>
    </submittedName>
</protein>
<accession>A0ABP0T0Q8</accession>
<keyword evidence="3" id="KW-1185">Reference proteome</keyword>
<feature type="compositionally biased region" description="Basic and acidic residues" evidence="1">
    <location>
        <begin position="207"/>
        <end position="219"/>
    </location>
</feature>
<dbReference type="InterPro" id="IPR052055">
    <property type="entry name" value="Hepadnavirus_pol/RT"/>
</dbReference>
<dbReference type="EMBL" id="CAXAMN010028890">
    <property type="protein sequence ID" value="CAK9118010.1"/>
    <property type="molecule type" value="Genomic_DNA"/>
</dbReference>
<dbReference type="Gene3D" id="1.10.443.10">
    <property type="entry name" value="Intergrase catalytic core"/>
    <property type="match status" value="1"/>
</dbReference>
<sequence>MAARSLLPTDTELATFDHIERVVHWVGLERGVWDAFDATLGGRTTLRLIATLPIGTLHTATSRTRIPATATLPERELYAVEIIQVALVWRAARKVFGLPDVDPLVEDPTVARPVTSNTEAPTAKKVKMSSAVDQLDETEVSLLSTADVDQAYRNYREAVGGASSASGRQMTQKEAEESQVSNAASAAMHRAPGEGTSKTAKRRQRDKAKIERLREDNRRPGCRALEKEAQVRHRVETVMVIPGEQVESSRLIVKEIRSASPLRKDQSDLAVSLVHNRGRIAASFALAPIQTAMAVLFKMAGVELVLLHQCAYGAVTQKATGILTNAAWMKKVCACCHQVREHYHLKGGLVGLVWSYADQQMVWRTSLAAEYPCGLTVAWSKELLKWMHSPEGLQWMKSRSYVLVGKWQNTLVLAGAVAKKAKKASSQRSETLLERRERENNEAIGGLRNSKRAVARSTRLRNVGERLRLVVDRWISAELVQQLEQDLSAGITKEQVWQLRQSLAAEFKVDSEADGWPVALWEAILCEAADPEMRILPRWMREGFPLGIMTHIEHSNVFPQTHEDTAAVEASRLEGEVLQDYMEDIVNYKSFLDESSKAQELLDHMVEKDRAEVFTTWQEVVERFGQGARLTKAGCLVKTKEDGAVKVYIEMFALDFKDAFNLLQLREDERAMRVTQAALLSYETDVNCYIDDPLVMSVAASHQEHTRRLLVYVGLWTALGLEISWHKVVRGRSLNWIGFSLELCGPQGLDLLVADAKKAKLLDTLEELRSCRGVMPIRLLRYAVGVLGWLSSAVPAARPWLSMIWAAITGAREPVKESTRRRKGLIFVRQVDNALRWLHALLHLHHNWVGLYKVHKWRPYAATALVQTDASPFGIGGVLMVSGQTVSYFDEELQTTDFSLFGSERGDPAYQSEYELLAVLVALRVFARKISQIGALRVVLRGDNTSTLHAALTYKAGSPIMTQLAAEIFLEVEYQGLVAIVPQHLPGTLNVIPDKLSRLHVEEVPRQLANVQRLKAVEELPPGVIAARARLGWPSKSEESARSRTPDRSRDRSPLKGTIACQVISASEVCQLKKSEKFQFEECRLVLHSGEVLTKTRQDAPWTPTVGRSGARRGQLHLAREISKDDRKRQEALQAYDALVFAAGTNLSKESLFSTWCKISRARGEEPLPLDPEKIRLNVAILRCSGYRAVKSYVYEARDRHVRAGFPVSPQLNVAVQDAKRVAERALGPVQRAEEVKPAWWNGFMEERGVMVEDNEASQETPNAGLLTWVVGTLFVLREVELSGLTLDARCVQLETKDKVVTLSLPVSKSDPGGRGAKRSLGCTCKGRNDFFCPFHVVERIVQEQCCRLHVNDRGGLTDKLPLIGQRGDPRYFVDKRTMVTEAQRHVELMQDVGFAKECDRTRITGHFMRRSGIKEMARNGCTFSSIQWFARHSSQVTWAYIEEAWSETPAHALKLKDEIELAESVAFLLRKVNRLEEAEDMRADEVKQGLQNDGLWFDSEDARRAIREEARK</sequence>
<gene>
    <name evidence="2" type="ORF">CCMP2556_LOCUS55206</name>
</gene>
<comment type="caution">
    <text evidence="2">The sequence shown here is derived from an EMBL/GenBank/DDBJ whole genome shotgun (WGS) entry which is preliminary data.</text>
</comment>
<reference evidence="2 3" key="1">
    <citation type="submission" date="2024-02" db="EMBL/GenBank/DDBJ databases">
        <authorList>
            <person name="Chen Y."/>
            <person name="Shah S."/>
            <person name="Dougan E. K."/>
            <person name="Thang M."/>
            <person name="Chan C."/>
        </authorList>
    </citation>
    <scope>NUCLEOTIDE SEQUENCE [LARGE SCALE GENOMIC DNA]</scope>
</reference>